<name>A0ABM6XZ60_9PROT</name>
<feature type="compositionally biased region" description="Polar residues" evidence="1">
    <location>
        <begin position="19"/>
        <end position="38"/>
    </location>
</feature>
<reference evidence="2 3" key="1">
    <citation type="submission" date="2018-08" db="EMBL/GenBank/DDBJ databases">
        <title>Complete genome sequence of type strain Thalassospira indica MCCC 1A01103T, isolated from isolated from deep seawater of the Indian Ocean.</title>
        <authorList>
            <person name="Liu Y."/>
        </authorList>
    </citation>
    <scope>NUCLEOTIDE SEQUENCE [LARGE SCALE GENOMIC DNA]</scope>
    <source>
        <strain evidence="2 3">PB8BT</strain>
    </source>
</reference>
<dbReference type="RefSeq" id="WP_064787742.1">
    <property type="nucleotide sequence ID" value="NZ_CP031555.1"/>
</dbReference>
<proteinExistence type="predicted"/>
<protein>
    <submittedName>
        <fullName evidence="2">Uncharacterized protein</fullName>
    </submittedName>
</protein>
<gene>
    <name evidence="2" type="ORF">DY252_02805</name>
</gene>
<sequence length="429" mass="47110">MPNKKENPGAGGAAFGAVNSYSEQGNNSENDNFSQEQNGNRDRPLSLHHDFKPIKSALYDLVGRRLTDTEAAIIVALCQSGEVCSYSRNPHHYSMPGRYRTSLYSHRKVAGGMDRLAADGLIWNWKQEKGTRGWQSTCAATPELIEKYAIVTDGHEAKLIVPREPIVMRDAEKNLVDYKDNAKTKSMRRSLCEYNDALNDTAITGVDKGSIRRIFNGDFKHGGRGYADGGSWQQLRGKATDEDGNPVPMHLRRSSVKINGEAVSELDYKNLHPRLLYARLGINPPADCYAVPGFHRDLAKVALLIMLNARSRHGAVSALAKKDVMEKTGTAVIASHEAHNAANGVLAKLCDLHEPISQFFFTGIGSQLMALDGDIAQAVMDRMLRAGVVVLPVHDSFMVARSKADLLGQIMMEVSSTKCGMIIPVEAKY</sequence>
<organism evidence="2 3">
    <name type="scientific">Thalassospira indica</name>
    <dbReference type="NCBI Taxonomy" id="1891279"/>
    <lineage>
        <taxon>Bacteria</taxon>
        <taxon>Pseudomonadati</taxon>
        <taxon>Pseudomonadota</taxon>
        <taxon>Alphaproteobacteria</taxon>
        <taxon>Rhodospirillales</taxon>
        <taxon>Thalassospiraceae</taxon>
        <taxon>Thalassospira</taxon>
    </lineage>
</organism>
<dbReference type="Proteomes" id="UP000256971">
    <property type="component" value="Chromosome"/>
</dbReference>
<dbReference type="EMBL" id="CP031555">
    <property type="protein sequence ID" value="AXO13304.1"/>
    <property type="molecule type" value="Genomic_DNA"/>
</dbReference>
<feature type="region of interest" description="Disordered" evidence="1">
    <location>
        <begin position="1"/>
        <end position="47"/>
    </location>
</feature>
<accession>A0ABM6XZ60</accession>
<keyword evidence="3" id="KW-1185">Reference proteome</keyword>
<evidence type="ECO:0000313" key="3">
    <source>
        <dbReference type="Proteomes" id="UP000256971"/>
    </source>
</evidence>
<evidence type="ECO:0000256" key="1">
    <source>
        <dbReference type="SAM" id="MobiDB-lite"/>
    </source>
</evidence>
<evidence type="ECO:0000313" key="2">
    <source>
        <dbReference type="EMBL" id="AXO13304.1"/>
    </source>
</evidence>